<dbReference type="PANTHER" id="PTHR12145:SF36">
    <property type="entry name" value="MANNAN ENDO-1,6-ALPHA-MANNOSIDASE DCW1"/>
    <property type="match status" value="1"/>
</dbReference>
<keyword evidence="11" id="KW-1185">Reference proteome</keyword>
<protein>
    <recommendedName>
        <fullName evidence="3 8">Mannan endo-1,6-alpha-mannosidase</fullName>
        <ecNumber evidence="3 8">3.2.1.101</ecNumber>
    </recommendedName>
</protein>
<dbReference type="SUPFAM" id="SSF48208">
    <property type="entry name" value="Six-hairpin glycosidases"/>
    <property type="match status" value="1"/>
</dbReference>
<organism evidence="10 11">
    <name type="scientific">Sporothrix curviconia</name>
    <dbReference type="NCBI Taxonomy" id="1260050"/>
    <lineage>
        <taxon>Eukaryota</taxon>
        <taxon>Fungi</taxon>
        <taxon>Dikarya</taxon>
        <taxon>Ascomycota</taxon>
        <taxon>Pezizomycotina</taxon>
        <taxon>Sordariomycetes</taxon>
        <taxon>Sordariomycetidae</taxon>
        <taxon>Ophiostomatales</taxon>
        <taxon>Ophiostomataceae</taxon>
        <taxon>Sporothrix</taxon>
    </lineage>
</organism>
<comment type="similarity">
    <text evidence="2 8">Belongs to the glycosyl hydrolase 76 family.</text>
</comment>
<evidence type="ECO:0000256" key="5">
    <source>
        <dbReference type="ARBA" id="ARBA00022801"/>
    </source>
</evidence>
<dbReference type="EC" id="3.2.1.101" evidence="3 8"/>
<dbReference type="InterPro" id="IPR005198">
    <property type="entry name" value="Glyco_hydro_76"/>
</dbReference>
<keyword evidence="5 8" id="KW-0378">Hydrolase</keyword>
<evidence type="ECO:0000256" key="3">
    <source>
        <dbReference type="ARBA" id="ARBA00012350"/>
    </source>
</evidence>
<evidence type="ECO:0000256" key="4">
    <source>
        <dbReference type="ARBA" id="ARBA00022729"/>
    </source>
</evidence>
<dbReference type="PIRSF" id="PIRSF016302">
    <property type="entry name" value="Man_a_manosd"/>
    <property type="match status" value="1"/>
</dbReference>
<dbReference type="InterPro" id="IPR014480">
    <property type="entry name" value="Mannan-1_6-alpha_mannosidase"/>
</dbReference>
<name>A0ABP0ASK3_9PEZI</name>
<dbReference type="Proteomes" id="UP001642405">
    <property type="component" value="Unassembled WGS sequence"/>
</dbReference>
<dbReference type="Gene3D" id="1.50.10.20">
    <property type="match status" value="1"/>
</dbReference>
<evidence type="ECO:0000256" key="6">
    <source>
        <dbReference type="ARBA" id="ARBA00023180"/>
    </source>
</evidence>
<dbReference type="PANTHER" id="PTHR12145">
    <property type="entry name" value="MANNAN ENDO-1,6-ALPHA-MANNOSIDASE DCW1"/>
    <property type="match status" value="1"/>
</dbReference>
<evidence type="ECO:0000256" key="9">
    <source>
        <dbReference type="SAM" id="SignalP"/>
    </source>
</evidence>
<gene>
    <name evidence="10" type="ORF">SCUCBS95973_000707</name>
</gene>
<comment type="catalytic activity">
    <reaction evidence="1 8">
        <text>Random hydrolysis of (1-&gt;6)-alpha-D-mannosidic linkages in unbranched (1-&gt;6)-mannans.</text>
        <dbReference type="EC" id="3.2.1.101"/>
    </reaction>
</comment>
<feature type="chain" id="PRO_5046924445" description="Mannan endo-1,6-alpha-mannosidase" evidence="9">
    <location>
        <begin position="20"/>
        <end position="468"/>
    </location>
</feature>
<evidence type="ECO:0000256" key="2">
    <source>
        <dbReference type="ARBA" id="ARBA00009699"/>
    </source>
</evidence>
<evidence type="ECO:0000313" key="11">
    <source>
        <dbReference type="Proteomes" id="UP001642405"/>
    </source>
</evidence>
<evidence type="ECO:0000256" key="1">
    <source>
        <dbReference type="ARBA" id="ARBA00001452"/>
    </source>
</evidence>
<dbReference type="EMBL" id="CAWUHB010000003">
    <property type="protein sequence ID" value="CAK7210226.1"/>
    <property type="molecule type" value="Genomic_DNA"/>
</dbReference>
<evidence type="ECO:0000256" key="8">
    <source>
        <dbReference type="PIRNR" id="PIRNR016302"/>
    </source>
</evidence>
<proteinExistence type="inferred from homology"/>
<keyword evidence="7 8" id="KW-0326">Glycosidase</keyword>
<evidence type="ECO:0000313" key="10">
    <source>
        <dbReference type="EMBL" id="CAK7210226.1"/>
    </source>
</evidence>
<dbReference type="InterPro" id="IPR008928">
    <property type="entry name" value="6-hairpin_glycosidase_sf"/>
</dbReference>
<keyword evidence="4 9" id="KW-0732">Signal</keyword>
<accession>A0ABP0ASK3</accession>
<feature type="signal peptide" evidence="9">
    <location>
        <begin position="1"/>
        <end position="19"/>
    </location>
</feature>
<evidence type="ECO:0000256" key="7">
    <source>
        <dbReference type="ARBA" id="ARBA00023295"/>
    </source>
</evidence>
<keyword evidence="6" id="KW-0325">Glycoprotein</keyword>
<reference evidence="10 11" key="1">
    <citation type="submission" date="2024-01" db="EMBL/GenBank/DDBJ databases">
        <authorList>
            <person name="Allen C."/>
            <person name="Tagirdzhanova G."/>
        </authorList>
    </citation>
    <scope>NUCLEOTIDE SEQUENCE [LARGE SCALE GENOMIC DNA]</scope>
</reference>
<dbReference type="Pfam" id="PF03663">
    <property type="entry name" value="Glyco_hydro_76"/>
    <property type="match status" value="1"/>
</dbReference>
<sequence length="468" mass="50009">MKYTASVLALAGLLAPAAALTVDVNSPDSIKTACKSILANLMTYYNGNQPGMTPGILPGPPPNGDYYWWEGGALWGTLVDYYHFTQDGTYNNLTEAAMVFQAGPPQNCYMPANWTASLGNDDQGFWGLSALLAAETNFPNPPADQPQWLALAQAVWNTQAAPDRHDGTCGGGLRWQIPLTNNGYDYKNAIANGIFFNMGARLARYTHNDTYAKIAEETWDWVAGVGFMSPTYDIYDGAHIETNCTDIAKQQFSYNAAVYLQGAAFMYNYTNGSTLWKNRVLGLTNRAIEVFFPNGTAIEISCELTTHIQCTTDMLSFKGYLHRWMAATTQIAPFVHDTIMAALKTSAAAAALSCDSAGVCGFRWTTGAYDGLTGAGQQMNALAALSSLLVDQAYVQPPLTNGTGATSVGDPAAGLDTTGVPDGPLAPITTADKAGASILTLLTLSCLVAVCAWLSTDFSENGKWNALS</sequence>
<comment type="caution">
    <text evidence="10">The sequence shown here is derived from an EMBL/GenBank/DDBJ whole genome shotgun (WGS) entry which is preliminary data.</text>
</comment>